<organism evidence="2 3">
    <name type="scientific">Trichinella nelsoni</name>
    <dbReference type="NCBI Taxonomy" id="6336"/>
    <lineage>
        <taxon>Eukaryota</taxon>
        <taxon>Metazoa</taxon>
        <taxon>Ecdysozoa</taxon>
        <taxon>Nematoda</taxon>
        <taxon>Enoplea</taxon>
        <taxon>Dorylaimia</taxon>
        <taxon>Trichinellida</taxon>
        <taxon>Trichinellidae</taxon>
        <taxon>Trichinella</taxon>
    </lineage>
</organism>
<evidence type="ECO:0000313" key="2">
    <source>
        <dbReference type="EMBL" id="KRX17251.1"/>
    </source>
</evidence>
<comment type="caution">
    <text evidence="2">The sequence shown here is derived from an EMBL/GenBank/DDBJ whole genome shotgun (WGS) entry which is preliminary data.</text>
</comment>
<dbReference type="Proteomes" id="UP000054630">
    <property type="component" value="Unassembled WGS sequence"/>
</dbReference>
<protein>
    <submittedName>
        <fullName evidence="2">Uncharacterized protein</fullName>
    </submittedName>
</protein>
<reference evidence="2 3" key="1">
    <citation type="submission" date="2015-01" db="EMBL/GenBank/DDBJ databases">
        <title>Evolution of Trichinella species and genotypes.</title>
        <authorList>
            <person name="Korhonen P.K."/>
            <person name="Edoardo P."/>
            <person name="Giuseppe L.R."/>
            <person name="Gasser R.B."/>
        </authorList>
    </citation>
    <scope>NUCLEOTIDE SEQUENCE [LARGE SCALE GENOMIC DNA]</scope>
    <source>
        <strain evidence="2">ISS37</strain>
    </source>
</reference>
<sequence length="68" mass="7895">MVWHSTNDVISNELLYQQAKRRPQPSQPKPTTFHQEAHLNAPTTVRCSRNPKRCRTASNLEKKRKAIV</sequence>
<evidence type="ECO:0000313" key="3">
    <source>
        <dbReference type="Proteomes" id="UP000054630"/>
    </source>
</evidence>
<feature type="region of interest" description="Disordered" evidence="1">
    <location>
        <begin position="18"/>
        <end position="49"/>
    </location>
</feature>
<dbReference type="AlphaFoldDB" id="A0A0V0RRZ5"/>
<keyword evidence="3" id="KW-1185">Reference proteome</keyword>
<dbReference type="EMBL" id="JYDL01000091">
    <property type="protein sequence ID" value="KRX17251.1"/>
    <property type="molecule type" value="Genomic_DNA"/>
</dbReference>
<evidence type="ECO:0000256" key="1">
    <source>
        <dbReference type="SAM" id="MobiDB-lite"/>
    </source>
</evidence>
<accession>A0A0V0RRZ5</accession>
<gene>
    <name evidence="2" type="ORF">T07_12841</name>
</gene>
<proteinExistence type="predicted"/>
<name>A0A0V0RRZ5_9BILA</name>